<dbReference type="Pfam" id="PF20049">
    <property type="entry name" value="DUF6451"/>
    <property type="match status" value="1"/>
</dbReference>
<accession>A0A9D4E0E1</accession>
<reference evidence="3" key="2">
    <citation type="submission" date="2020-11" db="EMBL/GenBank/DDBJ databases">
        <authorList>
            <person name="McCartney M.A."/>
            <person name="Auch B."/>
            <person name="Kono T."/>
            <person name="Mallez S."/>
            <person name="Becker A."/>
            <person name="Gohl D.M."/>
            <person name="Silverstein K.A.T."/>
            <person name="Koren S."/>
            <person name="Bechman K.B."/>
            <person name="Herman A."/>
            <person name="Abrahante J.E."/>
            <person name="Garbe J."/>
        </authorList>
    </citation>
    <scope>NUCLEOTIDE SEQUENCE</scope>
    <source>
        <strain evidence="3">Duluth1</strain>
        <tissue evidence="3">Whole animal</tissue>
    </source>
</reference>
<feature type="compositionally biased region" description="Polar residues" evidence="1">
    <location>
        <begin position="32"/>
        <end position="52"/>
    </location>
</feature>
<feature type="compositionally biased region" description="Polar residues" evidence="1">
    <location>
        <begin position="66"/>
        <end position="78"/>
    </location>
</feature>
<organism evidence="3 4">
    <name type="scientific">Dreissena polymorpha</name>
    <name type="common">Zebra mussel</name>
    <name type="synonym">Mytilus polymorpha</name>
    <dbReference type="NCBI Taxonomy" id="45954"/>
    <lineage>
        <taxon>Eukaryota</taxon>
        <taxon>Metazoa</taxon>
        <taxon>Spiralia</taxon>
        <taxon>Lophotrochozoa</taxon>
        <taxon>Mollusca</taxon>
        <taxon>Bivalvia</taxon>
        <taxon>Autobranchia</taxon>
        <taxon>Heteroconchia</taxon>
        <taxon>Euheterodonta</taxon>
        <taxon>Imparidentia</taxon>
        <taxon>Neoheterodontei</taxon>
        <taxon>Myida</taxon>
        <taxon>Dreissenoidea</taxon>
        <taxon>Dreissenidae</taxon>
        <taxon>Dreissena</taxon>
    </lineage>
</organism>
<comment type="caution">
    <text evidence="3">The sequence shown here is derived from an EMBL/GenBank/DDBJ whole genome shotgun (WGS) entry which is preliminary data.</text>
</comment>
<dbReference type="Proteomes" id="UP000828390">
    <property type="component" value="Unassembled WGS sequence"/>
</dbReference>
<evidence type="ECO:0000256" key="1">
    <source>
        <dbReference type="SAM" id="MobiDB-lite"/>
    </source>
</evidence>
<proteinExistence type="predicted"/>
<evidence type="ECO:0000259" key="2">
    <source>
        <dbReference type="Pfam" id="PF20049"/>
    </source>
</evidence>
<dbReference type="InterPro" id="IPR045609">
    <property type="entry name" value="DUF6451"/>
</dbReference>
<feature type="domain" description="DUF6451" evidence="2">
    <location>
        <begin position="109"/>
        <end position="140"/>
    </location>
</feature>
<feature type="compositionally biased region" description="Basic and acidic residues" evidence="1">
    <location>
        <begin position="53"/>
        <end position="65"/>
    </location>
</feature>
<dbReference type="EMBL" id="JAIWYP010000009">
    <property type="protein sequence ID" value="KAH3769487.1"/>
    <property type="molecule type" value="Genomic_DNA"/>
</dbReference>
<protein>
    <recommendedName>
        <fullName evidence="2">DUF6451 domain-containing protein</fullName>
    </recommendedName>
</protein>
<name>A0A9D4E0E1_DREPO</name>
<dbReference type="AlphaFoldDB" id="A0A9D4E0E1"/>
<sequence>MRRTTEERRQGIQWTPTSLLDDLDYANASRNQDIQQKTKQLALSASTGSQGKHWQDSGHEEDHQSGRPNNHQRPTSARSGRVHFHGQQGHHRDLTSEINTRISKTNQVFAMLKPIWRTTSLSMHTKLRVFKSMVLSVLLYG</sequence>
<gene>
    <name evidence="3" type="ORF">DPMN_170755</name>
</gene>
<keyword evidence="4" id="KW-1185">Reference proteome</keyword>
<feature type="region of interest" description="Disordered" evidence="1">
    <location>
        <begin position="32"/>
        <end position="94"/>
    </location>
</feature>
<evidence type="ECO:0000313" key="3">
    <source>
        <dbReference type="EMBL" id="KAH3769487.1"/>
    </source>
</evidence>
<evidence type="ECO:0000313" key="4">
    <source>
        <dbReference type="Proteomes" id="UP000828390"/>
    </source>
</evidence>
<reference evidence="3" key="1">
    <citation type="journal article" date="2019" name="bioRxiv">
        <title>The Genome of the Zebra Mussel, Dreissena polymorpha: A Resource for Invasive Species Research.</title>
        <authorList>
            <person name="McCartney M.A."/>
            <person name="Auch B."/>
            <person name="Kono T."/>
            <person name="Mallez S."/>
            <person name="Zhang Y."/>
            <person name="Obille A."/>
            <person name="Becker A."/>
            <person name="Abrahante J.E."/>
            <person name="Garbe J."/>
            <person name="Badalamenti J.P."/>
            <person name="Herman A."/>
            <person name="Mangelson H."/>
            <person name="Liachko I."/>
            <person name="Sullivan S."/>
            <person name="Sone E.D."/>
            <person name="Koren S."/>
            <person name="Silverstein K.A.T."/>
            <person name="Beckman K.B."/>
            <person name="Gohl D.M."/>
        </authorList>
    </citation>
    <scope>NUCLEOTIDE SEQUENCE</scope>
    <source>
        <strain evidence="3">Duluth1</strain>
        <tissue evidence="3">Whole animal</tissue>
    </source>
</reference>